<dbReference type="InterPro" id="IPR004147">
    <property type="entry name" value="ABC1_dom"/>
</dbReference>
<evidence type="ECO:0000256" key="2">
    <source>
        <dbReference type="SAM" id="Coils"/>
    </source>
</evidence>
<evidence type="ECO:0000313" key="6">
    <source>
        <dbReference type="Proteomes" id="UP000190140"/>
    </source>
</evidence>
<dbReference type="InterPro" id="IPR011009">
    <property type="entry name" value="Kinase-like_dom_sf"/>
</dbReference>
<evidence type="ECO:0000259" key="4">
    <source>
        <dbReference type="PROSITE" id="PS50011"/>
    </source>
</evidence>
<proteinExistence type="inferred from homology"/>
<sequence length="553" mass="63747">MIKINYKNFKRYKEIMQVLIKYGFTFLVEKLKIDGIAYKIPLVIKEDIKNMSTGERIRRTLQELGPTFIKLGQILSTRTDILDPSIIEELSKLQNDVEPFEFENAKKIFKSEIGLEFEDVFEELNENVLGSASIGQVYEGRLKSGESVIVKIQRPNIEESIRCDLEILYSLAKAIDEHYNENMIKLSEVVEEFSVSLVRELDYNFEGRNCEKFIEIFKNDKNTYIPKVYWDYTSKKVLTLEKIDGVKISDIITMKEKNWDPKKIANIGALSFMKQVFIHGFFHGDPHPGNIFAVDKEKIAFIDFGIVGFIDNVTLRFITDIFFASANKDIDKIISALIDLDCIQDTENIRKLREELSYLIHYYYNMPIKKINVSELVNELMRFARKNKVKLPSQFAPLAKAVITIEGFGKVLNPDFSLSLLFKDFIREFYINKFKPMNLLVDSRNYISDIVNDIKIIPRQMRLILKNLEKSEIKLNIDEKKFDHLEKAINNMTNKLSISLIISSLLVGSSLVITTNMGPTIKGYPLVGIVGYTLASFMGIILIISILFSTKNN</sequence>
<dbReference type="GO" id="GO:0004672">
    <property type="term" value="F:protein kinase activity"/>
    <property type="evidence" value="ECO:0007669"/>
    <property type="project" value="InterPro"/>
</dbReference>
<dbReference type="PANTHER" id="PTHR10566">
    <property type="entry name" value="CHAPERONE-ACTIVITY OF BC1 COMPLEX CABC1 -RELATED"/>
    <property type="match status" value="1"/>
</dbReference>
<feature type="transmembrane region" description="Helical" evidence="3">
    <location>
        <begin position="496"/>
        <end position="514"/>
    </location>
</feature>
<keyword evidence="5" id="KW-0808">Transferase</keyword>
<accession>A0A1V4I9V1</accession>
<protein>
    <recommendedName>
        <fullName evidence="4">Protein kinase domain-containing protein</fullName>
    </recommendedName>
</protein>
<keyword evidence="3" id="KW-0472">Membrane</keyword>
<keyword evidence="2" id="KW-0175">Coiled coil</keyword>
<name>A0A1V4I9V1_9FIRM</name>
<dbReference type="EMBL" id="MZGW01000001">
    <property type="protein sequence ID" value="OPJ56771.1"/>
    <property type="molecule type" value="Genomic_DNA"/>
</dbReference>
<keyword evidence="3" id="KW-0812">Transmembrane</keyword>
<dbReference type="GO" id="GO:0005524">
    <property type="term" value="F:ATP binding"/>
    <property type="evidence" value="ECO:0007669"/>
    <property type="project" value="InterPro"/>
</dbReference>
<keyword evidence="6" id="KW-1185">Reference proteome</keyword>
<dbReference type="STRING" id="29349.CLOTH_00530"/>
<reference evidence="5 6" key="1">
    <citation type="submission" date="2017-03" db="EMBL/GenBank/DDBJ databases">
        <title>Genome sequence of Clostridium thermoalcaliphilum DSM 7309.</title>
        <authorList>
            <person name="Poehlein A."/>
            <person name="Daniel R."/>
        </authorList>
    </citation>
    <scope>NUCLEOTIDE SEQUENCE [LARGE SCALE GENOMIC DNA]</scope>
    <source>
        <strain evidence="5 6">DSM 7309</strain>
    </source>
</reference>
<evidence type="ECO:0000313" key="5">
    <source>
        <dbReference type="EMBL" id="OPJ56771.1"/>
    </source>
</evidence>
<dbReference type="InterPro" id="IPR050154">
    <property type="entry name" value="UbiB_kinase"/>
</dbReference>
<feature type="transmembrane region" description="Helical" evidence="3">
    <location>
        <begin position="526"/>
        <end position="548"/>
    </location>
</feature>
<dbReference type="AlphaFoldDB" id="A0A1V4I9V1"/>
<dbReference type="RefSeq" id="WP_331721939.1">
    <property type="nucleotide sequence ID" value="NZ_MZGW01000001.1"/>
</dbReference>
<dbReference type="PANTHER" id="PTHR10566:SF113">
    <property type="entry name" value="PROTEIN ACTIVITY OF BC1 COMPLEX KINASE 7, CHLOROPLASTIC"/>
    <property type="match status" value="1"/>
</dbReference>
<feature type="coiled-coil region" evidence="2">
    <location>
        <begin position="468"/>
        <end position="495"/>
    </location>
</feature>
<feature type="domain" description="Protein kinase" evidence="4">
    <location>
        <begin position="123"/>
        <end position="507"/>
    </location>
</feature>
<comment type="caution">
    <text evidence="5">The sequence shown here is derived from an EMBL/GenBank/DDBJ whole genome shotgun (WGS) entry which is preliminary data.</text>
</comment>
<evidence type="ECO:0000256" key="1">
    <source>
        <dbReference type="ARBA" id="ARBA00009670"/>
    </source>
</evidence>
<dbReference type="Proteomes" id="UP000190140">
    <property type="component" value="Unassembled WGS sequence"/>
</dbReference>
<organism evidence="5 6">
    <name type="scientific">Alkalithermobacter paradoxus</name>
    <dbReference type="NCBI Taxonomy" id="29349"/>
    <lineage>
        <taxon>Bacteria</taxon>
        <taxon>Bacillati</taxon>
        <taxon>Bacillota</taxon>
        <taxon>Clostridia</taxon>
        <taxon>Peptostreptococcales</taxon>
        <taxon>Tepidibacteraceae</taxon>
        <taxon>Alkalithermobacter</taxon>
    </lineage>
</organism>
<dbReference type="CDD" id="cd05121">
    <property type="entry name" value="ABC1_ADCK3-like"/>
    <property type="match status" value="1"/>
</dbReference>
<comment type="similarity">
    <text evidence="1">Belongs to the protein kinase superfamily. ADCK protein kinase family.</text>
</comment>
<dbReference type="InterPro" id="IPR000719">
    <property type="entry name" value="Prot_kinase_dom"/>
</dbReference>
<dbReference type="Gene3D" id="1.10.510.10">
    <property type="entry name" value="Transferase(Phosphotransferase) domain 1"/>
    <property type="match status" value="1"/>
</dbReference>
<dbReference type="PROSITE" id="PS50011">
    <property type="entry name" value="PROTEIN_KINASE_DOM"/>
    <property type="match status" value="1"/>
</dbReference>
<dbReference type="SUPFAM" id="SSF56112">
    <property type="entry name" value="Protein kinase-like (PK-like)"/>
    <property type="match status" value="1"/>
</dbReference>
<evidence type="ECO:0000256" key="3">
    <source>
        <dbReference type="SAM" id="Phobius"/>
    </source>
</evidence>
<keyword evidence="3" id="KW-1133">Transmembrane helix</keyword>
<gene>
    <name evidence="5" type="primary">ubiB</name>
    <name evidence="5" type="ORF">CLOTH_00530</name>
</gene>
<dbReference type="Pfam" id="PF03109">
    <property type="entry name" value="ABC1"/>
    <property type="match status" value="1"/>
</dbReference>